<dbReference type="Pfam" id="PF06546">
    <property type="entry name" value="Vert_HS_TF"/>
    <property type="match status" value="1"/>
</dbReference>
<evidence type="ECO:0000313" key="11">
    <source>
        <dbReference type="EMBL" id="CAC5400410.1"/>
    </source>
</evidence>
<dbReference type="FunFam" id="1.10.10.10:FF:000027">
    <property type="entry name" value="Heat shock transcription factor 1"/>
    <property type="match status" value="1"/>
</dbReference>
<evidence type="ECO:0000256" key="3">
    <source>
        <dbReference type="ARBA" id="ARBA00023015"/>
    </source>
</evidence>
<evidence type="ECO:0000256" key="7">
    <source>
        <dbReference type="ARBA" id="ARBA00023163"/>
    </source>
</evidence>
<sequence>MSEMFIVNNTAQNMPNTVPAFLTKLWTLVENPMVDDLICWDENGTSFHVYDQGRFAKEILPHYFKHSNIASFIRQLNMYGFRKVSHIEHGIKDEADDLEFQHMYFIRGQQHLLDKIKRKIAGTSAQVKTEPLHEVPQQDLANVITEVQVMREKQETVNAKLQSMKRENELLWREVASLRQKHVKQQQIVNKLIQFLIHLVGGRSGIGLNLNRKRPLMLSDSNQASPPAKVKKYAKNDLPMYSVQSPESAQNADGGPVISELPDQEVFMNRSPVNQTATSNLSDNKSTFTAEPTYTAEQLPNKLDLSTNEWKLSSDLLHVANDILDLQDLKDLPTDLNTPSPSINPPFSGDPTTDTNYLSGLLPTTSPESSINQSLQQKVKPTFGRQQSIHDLNDHVDTLQYDLDGLRDVLSSNQYSIDPSFLLGLFKTESTLNEQDVNNVINIMDPDDIKNDDHEQDENGLNASGSELVQYKPDVLPDLFDLASLTKDDEDVITNSLGDVGDIPEMQRTFTQQHVPADDLD</sequence>
<organism evidence="11 12">
    <name type="scientific">Mytilus coruscus</name>
    <name type="common">Sea mussel</name>
    <dbReference type="NCBI Taxonomy" id="42192"/>
    <lineage>
        <taxon>Eukaryota</taxon>
        <taxon>Metazoa</taxon>
        <taxon>Spiralia</taxon>
        <taxon>Lophotrochozoa</taxon>
        <taxon>Mollusca</taxon>
        <taxon>Bivalvia</taxon>
        <taxon>Autobranchia</taxon>
        <taxon>Pteriomorphia</taxon>
        <taxon>Mytilida</taxon>
        <taxon>Mytiloidea</taxon>
        <taxon>Mytilidae</taxon>
        <taxon>Mytilinae</taxon>
        <taxon>Mytilus</taxon>
    </lineage>
</organism>
<evidence type="ECO:0000256" key="2">
    <source>
        <dbReference type="ARBA" id="ARBA00006403"/>
    </source>
</evidence>
<keyword evidence="4" id="KW-0346">Stress response</keyword>
<keyword evidence="7" id="KW-0804">Transcription</keyword>
<dbReference type="PROSITE" id="PS00434">
    <property type="entry name" value="HSF_DOMAIN"/>
    <property type="match status" value="1"/>
</dbReference>
<dbReference type="Pfam" id="PF00447">
    <property type="entry name" value="HSF_DNA-bind"/>
    <property type="match status" value="1"/>
</dbReference>
<dbReference type="SMART" id="SM00415">
    <property type="entry name" value="HSF"/>
    <property type="match status" value="1"/>
</dbReference>
<dbReference type="GO" id="GO:0005634">
    <property type="term" value="C:nucleus"/>
    <property type="evidence" value="ECO:0007669"/>
    <property type="project" value="UniProtKB-SubCell"/>
</dbReference>
<dbReference type="EMBL" id="CACVKT020006198">
    <property type="protein sequence ID" value="CAC5400410.1"/>
    <property type="molecule type" value="Genomic_DNA"/>
</dbReference>
<dbReference type="PANTHER" id="PTHR10015:SF427">
    <property type="entry name" value="HEAT SHOCK FACTOR PROTEIN"/>
    <property type="match status" value="1"/>
</dbReference>
<keyword evidence="8" id="KW-0539">Nucleus</keyword>
<evidence type="ECO:0000256" key="1">
    <source>
        <dbReference type="ARBA" id="ARBA00004123"/>
    </source>
</evidence>
<reference evidence="11 12" key="1">
    <citation type="submission" date="2020-06" db="EMBL/GenBank/DDBJ databases">
        <authorList>
            <person name="Li R."/>
            <person name="Bekaert M."/>
        </authorList>
    </citation>
    <scope>NUCLEOTIDE SEQUENCE [LARGE SCALE GENOMIC DNA]</scope>
    <source>
        <strain evidence="12">wild</strain>
    </source>
</reference>
<keyword evidence="5" id="KW-0238">DNA-binding</keyword>
<evidence type="ECO:0000256" key="8">
    <source>
        <dbReference type="ARBA" id="ARBA00023242"/>
    </source>
</evidence>
<dbReference type="OrthoDB" id="60033at2759"/>
<keyword evidence="6" id="KW-0010">Activator</keyword>
<evidence type="ECO:0000256" key="9">
    <source>
        <dbReference type="RuleBase" id="RU004020"/>
    </source>
</evidence>
<dbReference type="PRINTS" id="PR00056">
    <property type="entry name" value="HSFDOMAIN"/>
</dbReference>
<accession>A0A6J8CZT5</accession>
<proteinExistence type="inferred from homology"/>
<dbReference type="InterPro" id="IPR036388">
    <property type="entry name" value="WH-like_DNA-bd_sf"/>
</dbReference>
<dbReference type="Proteomes" id="UP000507470">
    <property type="component" value="Unassembled WGS sequence"/>
</dbReference>
<evidence type="ECO:0000256" key="5">
    <source>
        <dbReference type="ARBA" id="ARBA00023125"/>
    </source>
</evidence>
<dbReference type="SUPFAM" id="SSF46785">
    <property type="entry name" value="Winged helix' DNA-binding domain"/>
    <property type="match status" value="1"/>
</dbReference>
<dbReference type="InterPro" id="IPR010542">
    <property type="entry name" value="Vert_HSTF_C"/>
</dbReference>
<feature type="domain" description="HSF-type DNA-binding" evidence="10">
    <location>
        <begin position="60"/>
        <end position="84"/>
    </location>
</feature>
<dbReference type="InterPro" id="IPR036390">
    <property type="entry name" value="WH_DNA-bd_sf"/>
</dbReference>
<evidence type="ECO:0000256" key="6">
    <source>
        <dbReference type="ARBA" id="ARBA00023159"/>
    </source>
</evidence>
<name>A0A6J8CZT5_MYTCO</name>
<dbReference type="PANTHER" id="PTHR10015">
    <property type="entry name" value="HEAT SHOCK TRANSCRIPTION FACTOR"/>
    <property type="match status" value="1"/>
</dbReference>
<dbReference type="Gene3D" id="1.10.10.10">
    <property type="entry name" value="Winged helix-like DNA-binding domain superfamily/Winged helix DNA-binding domain"/>
    <property type="match status" value="1"/>
</dbReference>
<dbReference type="AlphaFoldDB" id="A0A6J8CZT5"/>
<gene>
    <name evidence="11" type="ORF">MCOR_34591</name>
</gene>
<keyword evidence="12" id="KW-1185">Reference proteome</keyword>
<comment type="similarity">
    <text evidence="2 9">Belongs to the HSF family.</text>
</comment>
<dbReference type="GO" id="GO:0043565">
    <property type="term" value="F:sequence-specific DNA binding"/>
    <property type="evidence" value="ECO:0007669"/>
    <property type="project" value="InterPro"/>
</dbReference>
<evidence type="ECO:0000256" key="4">
    <source>
        <dbReference type="ARBA" id="ARBA00023016"/>
    </source>
</evidence>
<dbReference type="InterPro" id="IPR000232">
    <property type="entry name" value="HSF_DNA-bd"/>
</dbReference>
<evidence type="ECO:0000259" key="10">
    <source>
        <dbReference type="PROSITE" id="PS00434"/>
    </source>
</evidence>
<protein>
    <submittedName>
        <fullName evidence="11">HSF1</fullName>
    </submittedName>
</protein>
<comment type="subcellular location">
    <subcellularLocation>
        <location evidence="1">Nucleus</location>
    </subcellularLocation>
</comment>
<evidence type="ECO:0000313" key="12">
    <source>
        <dbReference type="Proteomes" id="UP000507470"/>
    </source>
</evidence>
<dbReference type="GO" id="GO:0003700">
    <property type="term" value="F:DNA-binding transcription factor activity"/>
    <property type="evidence" value="ECO:0007669"/>
    <property type="project" value="InterPro"/>
</dbReference>
<keyword evidence="3" id="KW-0805">Transcription regulation</keyword>